<dbReference type="EMBL" id="FR824586">
    <property type="protein sequence ID" value="CCA27514.1"/>
    <property type="molecule type" value="Genomic_DNA"/>
</dbReference>
<reference evidence="3" key="1">
    <citation type="journal article" date="2011" name="PLoS Biol.">
        <title>Gene gain and loss during evolution of obligate parasitism in the white rust pathogen of Arabidopsis thaliana.</title>
        <authorList>
            <person name="Kemen E."/>
            <person name="Gardiner A."/>
            <person name="Schultz-Larsen T."/>
            <person name="Kemen A.C."/>
            <person name="Balmuth A.L."/>
            <person name="Robert-Seilaniantz A."/>
            <person name="Bailey K."/>
            <person name="Holub E."/>
            <person name="Studholme D.J."/>
            <person name="Maclean D."/>
            <person name="Jones J.D."/>
        </authorList>
    </citation>
    <scope>NUCLEOTIDE SEQUENCE</scope>
</reference>
<evidence type="ECO:0000256" key="1">
    <source>
        <dbReference type="ARBA" id="ARBA00023125"/>
    </source>
</evidence>
<proteinExistence type="predicted"/>
<accession>F0X158</accession>
<dbReference type="AlphaFoldDB" id="F0X158"/>
<reference evidence="3" key="2">
    <citation type="submission" date="2011-02" db="EMBL/GenBank/DDBJ databases">
        <authorList>
            <person name="MacLean D."/>
        </authorList>
    </citation>
    <scope>NUCLEOTIDE SEQUENCE</scope>
</reference>
<gene>
    <name evidence="3" type="primary">AlNc14C558G12151</name>
    <name evidence="3" type="ORF">ALNC14_136580</name>
</gene>
<feature type="domain" description="HTH CENPB-type" evidence="2">
    <location>
        <begin position="69"/>
        <end position="117"/>
    </location>
</feature>
<protein>
    <submittedName>
        <fullName evidence="3">Uncharacterized protein AlNc14C558G12151</fullName>
    </submittedName>
</protein>
<sequence>MTYKRVSKTNLEKREVIQWIEGTGGGIPTRSLKHFQAERGWKVSGTKIRYWWKNRVAITNSPELQIMFMRAKKEKVSRQWIQASERELAQAELDDEEFSASDKRLAHFMARYGLSLRRTTNLTVLN</sequence>
<evidence type="ECO:0000313" key="3">
    <source>
        <dbReference type="EMBL" id="CCA27514.1"/>
    </source>
</evidence>
<name>F0X158_9STRA</name>
<dbReference type="Pfam" id="PF03221">
    <property type="entry name" value="HTH_Tnp_Tc5"/>
    <property type="match status" value="1"/>
</dbReference>
<dbReference type="GO" id="GO:0003677">
    <property type="term" value="F:DNA binding"/>
    <property type="evidence" value="ECO:0007669"/>
    <property type="project" value="UniProtKB-KW"/>
</dbReference>
<dbReference type="InterPro" id="IPR006600">
    <property type="entry name" value="HTH_CenpB_DNA-bd_dom"/>
</dbReference>
<organism evidence="3">
    <name type="scientific">Albugo laibachii Nc14</name>
    <dbReference type="NCBI Taxonomy" id="890382"/>
    <lineage>
        <taxon>Eukaryota</taxon>
        <taxon>Sar</taxon>
        <taxon>Stramenopiles</taxon>
        <taxon>Oomycota</taxon>
        <taxon>Peronosporomycetes</taxon>
        <taxon>Albuginales</taxon>
        <taxon>Albuginaceae</taxon>
        <taxon>Albugo</taxon>
    </lineage>
</organism>
<keyword evidence="1" id="KW-0238">DNA-binding</keyword>
<dbReference type="HOGENOM" id="CLU_103149_1_0_1"/>
<evidence type="ECO:0000259" key="2">
    <source>
        <dbReference type="Pfam" id="PF03221"/>
    </source>
</evidence>